<keyword evidence="8" id="KW-1185">Reference proteome</keyword>
<dbReference type="InterPro" id="IPR050655">
    <property type="entry name" value="Plant_B3_domain"/>
</dbReference>
<dbReference type="EMBL" id="JBDFQZ010000013">
    <property type="protein sequence ID" value="KAK9669427.1"/>
    <property type="molecule type" value="Genomic_DNA"/>
</dbReference>
<keyword evidence="5" id="KW-0539">Nucleus</keyword>
<dbReference type="SUPFAM" id="SSF101936">
    <property type="entry name" value="DNA-binding pseudobarrel domain"/>
    <property type="match status" value="1"/>
</dbReference>
<dbReference type="GO" id="GO:0003677">
    <property type="term" value="F:DNA binding"/>
    <property type="evidence" value="ECO:0007669"/>
    <property type="project" value="UniProtKB-KW"/>
</dbReference>
<organism evidence="7 8">
    <name type="scientific">Saponaria officinalis</name>
    <name type="common">Common soapwort</name>
    <name type="synonym">Lychnis saponaria</name>
    <dbReference type="NCBI Taxonomy" id="3572"/>
    <lineage>
        <taxon>Eukaryota</taxon>
        <taxon>Viridiplantae</taxon>
        <taxon>Streptophyta</taxon>
        <taxon>Embryophyta</taxon>
        <taxon>Tracheophyta</taxon>
        <taxon>Spermatophyta</taxon>
        <taxon>Magnoliopsida</taxon>
        <taxon>eudicotyledons</taxon>
        <taxon>Gunneridae</taxon>
        <taxon>Pentapetalae</taxon>
        <taxon>Caryophyllales</taxon>
        <taxon>Caryophyllaceae</taxon>
        <taxon>Caryophylleae</taxon>
        <taxon>Saponaria</taxon>
    </lineage>
</organism>
<sequence length="237" mass="26973">MNVVLLIYDYNCEIKLFNYDLSVVKRIPPPFIKNFSGNIPHTITLTDSIGRDWPANLGFRENVLHITEGWQQYVEDHHLKRGDFVVLRYLQNSTFLVLVYGPNGCAKEPPLPAEPVVVVGPNAAVGQIERKIRFQKIFTSNFKNFVTLPKLVVQACTFTVDQDVMVRNDEGVSVMTQLRGTADRFVLGYTNLTRFWHMIGVEMGDKLEFEVVCDGESKIKEVIVNILSESPKFGRGY</sequence>
<evidence type="ECO:0000259" key="6">
    <source>
        <dbReference type="PROSITE" id="PS50863"/>
    </source>
</evidence>
<keyword evidence="3" id="KW-0238">DNA-binding</keyword>
<keyword evidence="2" id="KW-0805">Transcription regulation</keyword>
<dbReference type="PROSITE" id="PS50863">
    <property type="entry name" value="B3"/>
    <property type="match status" value="1"/>
</dbReference>
<feature type="domain" description="TF-B3" evidence="6">
    <location>
        <begin position="27"/>
        <end position="103"/>
    </location>
</feature>
<protein>
    <recommendedName>
        <fullName evidence="6">TF-B3 domain-containing protein</fullName>
    </recommendedName>
</protein>
<evidence type="ECO:0000256" key="2">
    <source>
        <dbReference type="ARBA" id="ARBA00023015"/>
    </source>
</evidence>
<dbReference type="InterPro" id="IPR003340">
    <property type="entry name" value="B3_DNA-bd"/>
</dbReference>
<name>A0AAW1H034_SAPOF</name>
<dbReference type="InterPro" id="IPR015300">
    <property type="entry name" value="DNA-bd_pseudobarrel_sf"/>
</dbReference>
<keyword evidence="4" id="KW-0804">Transcription</keyword>
<comment type="caution">
    <text evidence="7">The sequence shown here is derived from an EMBL/GenBank/DDBJ whole genome shotgun (WGS) entry which is preliminary data.</text>
</comment>
<dbReference type="GO" id="GO:0005634">
    <property type="term" value="C:nucleus"/>
    <property type="evidence" value="ECO:0007669"/>
    <property type="project" value="UniProtKB-SubCell"/>
</dbReference>
<dbReference type="PANTHER" id="PTHR31920:SF135">
    <property type="entry name" value="B3 DOMAIN-CONTAINING PROTEIN OS03G0621600-RELATED"/>
    <property type="match status" value="1"/>
</dbReference>
<dbReference type="Gene3D" id="2.40.330.10">
    <property type="entry name" value="DNA-binding pseudobarrel domain"/>
    <property type="match status" value="1"/>
</dbReference>
<accession>A0AAW1H034</accession>
<dbReference type="CDD" id="cd10017">
    <property type="entry name" value="B3_DNA"/>
    <property type="match status" value="1"/>
</dbReference>
<dbReference type="AlphaFoldDB" id="A0AAW1H034"/>
<comment type="subcellular location">
    <subcellularLocation>
        <location evidence="1">Nucleus</location>
    </subcellularLocation>
</comment>
<evidence type="ECO:0000313" key="8">
    <source>
        <dbReference type="Proteomes" id="UP001443914"/>
    </source>
</evidence>
<dbReference type="Proteomes" id="UP001443914">
    <property type="component" value="Unassembled WGS sequence"/>
</dbReference>
<dbReference type="PANTHER" id="PTHR31920">
    <property type="entry name" value="B3 DOMAIN-CONTAINING"/>
    <property type="match status" value="1"/>
</dbReference>
<evidence type="ECO:0000256" key="4">
    <source>
        <dbReference type="ARBA" id="ARBA00023163"/>
    </source>
</evidence>
<evidence type="ECO:0000313" key="7">
    <source>
        <dbReference type="EMBL" id="KAK9669427.1"/>
    </source>
</evidence>
<evidence type="ECO:0000256" key="5">
    <source>
        <dbReference type="ARBA" id="ARBA00023242"/>
    </source>
</evidence>
<dbReference type="SMART" id="SM01019">
    <property type="entry name" value="B3"/>
    <property type="match status" value="1"/>
</dbReference>
<evidence type="ECO:0000256" key="1">
    <source>
        <dbReference type="ARBA" id="ARBA00004123"/>
    </source>
</evidence>
<reference evidence="7" key="1">
    <citation type="submission" date="2024-03" db="EMBL/GenBank/DDBJ databases">
        <title>WGS assembly of Saponaria officinalis var. Norfolk2.</title>
        <authorList>
            <person name="Jenkins J."/>
            <person name="Shu S."/>
            <person name="Grimwood J."/>
            <person name="Barry K."/>
            <person name="Goodstein D."/>
            <person name="Schmutz J."/>
            <person name="Leebens-Mack J."/>
            <person name="Osbourn A."/>
        </authorList>
    </citation>
    <scope>NUCLEOTIDE SEQUENCE [LARGE SCALE GENOMIC DNA]</scope>
    <source>
        <strain evidence="7">JIC</strain>
    </source>
</reference>
<evidence type="ECO:0000256" key="3">
    <source>
        <dbReference type="ARBA" id="ARBA00023125"/>
    </source>
</evidence>
<gene>
    <name evidence="7" type="ORF">RND81_13G129100</name>
</gene>
<proteinExistence type="predicted"/>
<dbReference type="Pfam" id="PF02362">
    <property type="entry name" value="B3"/>
    <property type="match status" value="1"/>
</dbReference>